<dbReference type="EMBL" id="UINC01173277">
    <property type="protein sequence ID" value="SVD78787.1"/>
    <property type="molecule type" value="Genomic_DNA"/>
</dbReference>
<dbReference type="GO" id="GO:0008360">
    <property type="term" value="P:regulation of cell shape"/>
    <property type="evidence" value="ECO:0007669"/>
    <property type="project" value="UniProtKB-KW"/>
</dbReference>
<keyword evidence="7 8" id="KW-0472">Membrane</keyword>
<evidence type="ECO:0000256" key="4">
    <source>
        <dbReference type="ARBA" id="ARBA00022960"/>
    </source>
</evidence>
<dbReference type="AlphaFoldDB" id="A0A382Y624"/>
<evidence type="ECO:0000256" key="2">
    <source>
        <dbReference type="ARBA" id="ARBA00022475"/>
    </source>
</evidence>
<feature type="transmembrane region" description="Helical" evidence="8">
    <location>
        <begin position="72"/>
        <end position="97"/>
    </location>
</feature>
<evidence type="ECO:0000256" key="8">
    <source>
        <dbReference type="SAM" id="Phobius"/>
    </source>
</evidence>
<evidence type="ECO:0008006" key="10">
    <source>
        <dbReference type="Google" id="ProtNLM"/>
    </source>
</evidence>
<gene>
    <name evidence="9" type="ORF">METZ01_LOCUS431641</name>
</gene>
<keyword evidence="4" id="KW-0133">Cell shape</keyword>
<reference evidence="9" key="1">
    <citation type="submission" date="2018-05" db="EMBL/GenBank/DDBJ databases">
        <authorList>
            <person name="Lanie J.A."/>
            <person name="Ng W.-L."/>
            <person name="Kazmierczak K.M."/>
            <person name="Andrzejewski T.M."/>
            <person name="Davidsen T.M."/>
            <person name="Wayne K.J."/>
            <person name="Tettelin H."/>
            <person name="Glass J.I."/>
            <person name="Rusch D."/>
            <person name="Podicherti R."/>
            <person name="Tsui H.-C.T."/>
            <person name="Winkler M.E."/>
        </authorList>
    </citation>
    <scope>NUCLEOTIDE SEQUENCE</scope>
</reference>
<evidence type="ECO:0000313" key="9">
    <source>
        <dbReference type="EMBL" id="SVD78787.1"/>
    </source>
</evidence>
<dbReference type="PRINTS" id="PR01806">
    <property type="entry name" value="VIRFACTRMVIN"/>
</dbReference>
<keyword evidence="5" id="KW-0573">Peptidoglycan synthesis</keyword>
<keyword evidence="3 8" id="KW-0812">Transmembrane</keyword>
<evidence type="ECO:0000256" key="1">
    <source>
        <dbReference type="ARBA" id="ARBA00004651"/>
    </source>
</evidence>
<dbReference type="InterPro" id="IPR004268">
    <property type="entry name" value="MurJ"/>
</dbReference>
<evidence type="ECO:0000256" key="6">
    <source>
        <dbReference type="ARBA" id="ARBA00022989"/>
    </source>
</evidence>
<dbReference type="GO" id="GO:0009252">
    <property type="term" value="P:peptidoglycan biosynthetic process"/>
    <property type="evidence" value="ECO:0007669"/>
    <property type="project" value="UniProtKB-KW"/>
</dbReference>
<sequence length="178" mass="19094">MGILCSKASGFVRDVVMAYFFGASGLADVWRVSLKIPNVIQNLLGEGSLSASVIPIYAELVEKEQKQRAGHFIGAILGILLVAGALASLVGVIFVPMLLPSIFVAWDAEKVSLVGTLIKILFPMTGLLVISAWTLAILNSHKRFFLPYCAPVAWNGAIVSFVTGMAWFRGVTGEQLLV</sequence>
<dbReference type="InterPro" id="IPR051050">
    <property type="entry name" value="Lipid_II_flippase_MurJ/MviN"/>
</dbReference>
<feature type="transmembrane region" description="Helical" evidence="8">
    <location>
        <begin position="117"/>
        <end position="138"/>
    </location>
</feature>
<evidence type="ECO:0000256" key="7">
    <source>
        <dbReference type="ARBA" id="ARBA00023136"/>
    </source>
</evidence>
<keyword evidence="2" id="KW-1003">Cell membrane</keyword>
<dbReference type="GO" id="GO:0034204">
    <property type="term" value="P:lipid translocation"/>
    <property type="evidence" value="ECO:0007669"/>
    <property type="project" value="TreeGrafter"/>
</dbReference>
<dbReference type="PANTHER" id="PTHR47019:SF1">
    <property type="entry name" value="LIPID II FLIPPASE MURJ"/>
    <property type="match status" value="1"/>
</dbReference>
<name>A0A382Y624_9ZZZZ</name>
<dbReference type="GO" id="GO:0015648">
    <property type="term" value="F:lipid-linked peptidoglycan transporter activity"/>
    <property type="evidence" value="ECO:0007669"/>
    <property type="project" value="TreeGrafter"/>
</dbReference>
<protein>
    <recommendedName>
        <fullName evidence="10">Polysaccharide biosynthesis protein C-terminal domain-containing protein</fullName>
    </recommendedName>
</protein>
<feature type="transmembrane region" description="Helical" evidence="8">
    <location>
        <begin position="145"/>
        <end position="168"/>
    </location>
</feature>
<keyword evidence="6 8" id="KW-1133">Transmembrane helix</keyword>
<dbReference type="PANTHER" id="PTHR47019">
    <property type="entry name" value="LIPID II FLIPPASE MURJ"/>
    <property type="match status" value="1"/>
</dbReference>
<dbReference type="GO" id="GO:0005886">
    <property type="term" value="C:plasma membrane"/>
    <property type="evidence" value="ECO:0007669"/>
    <property type="project" value="UniProtKB-SubCell"/>
</dbReference>
<organism evidence="9">
    <name type="scientific">marine metagenome</name>
    <dbReference type="NCBI Taxonomy" id="408172"/>
    <lineage>
        <taxon>unclassified sequences</taxon>
        <taxon>metagenomes</taxon>
        <taxon>ecological metagenomes</taxon>
    </lineage>
</organism>
<comment type="subcellular location">
    <subcellularLocation>
        <location evidence="1">Cell membrane</location>
        <topology evidence="1">Multi-pass membrane protein</topology>
    </subcellularLocation>
</comment>
<evidence type="ECO:0000256" key="5">
    <source>
        <dbReference type="ARBA" id="ARBA00022984"/>
    </source>
</evidence>
<dbReference type="Pfam" id="PF03023">
    <property type="entry name" value="MurJ"/>
    <property type="match status" value="1"/>
</dbReference>
<proteinExistence type="predicted"/>
<evidence type="ECO:0000256" key="3">
    <source>
        <dbReference type="ARBA" id="ARBA00022692"/>
    </source>
</evidence>
<accession>A0A382Y624</accession>
<feature type="non-terminal residue" evidence="9">
    <location>
        <position position="178"/>
    </location>
</feature>